<name>A0A914XYI6_9BILA</name>
<evidence type="ECO:0000313" key="1">
    <source>
        <dbReference type="Proteomes" id="UP000887577"/>
    </source>
</evidence>
<protein>
    <submittedName>
        <fullName evidence="2">Uncharacterized protein</fullName>
    </submittedName>
</protein>
<dbReference type="Proteomes" id="UP000887577">
    <property type="component" value="Unplaced"/>
</dbReference>
<keyword evidence="1" id="KW-1185">Reference proteome</keyword>
<proteinExistence type="predicted"/>
<organism evidence="1 2">
    <name type="scientific">Panagrolaimus superbus</name>
    <dbReference type="NCBI Taxonomy" id="310955"/>
    <lineage>
        <taxon>Eukaryota</taxon>
        <taxon>Metazoa</taxon>
        <taxon>Ecdysozoa</taxon>
        <taxon>Nematoda</taxon>
        <taxon>Chromadorea</taxon>
        <taxon>Rhabditida</taxon>
        <taxon>Tylenchina</taxon>
        <taxon>Panagrolaimomorpha</taxon>
        <taxon>Panagrolaimoidea</taxon>
        <taxon>Panagrolaimidae</taxon>
        <taxon>Panagrolaimus</taxon>
    </lineage>
</organism>
<sequence>MSLKLVFILFEFPRQQENEKTKTTEVAQFKASQKLLNPNESIDEHTRFMTTYLQWAELYLNALKSPYLLLAQNKWIEFNCDYNAIKRYINTMQEEIHRYYDKSLNSTLSSLSESQSFLQSIVSTYDDEQKPSSNDADIIKSNCKKEKEKFNKRTKFSEKKIIEMLLVMPVDEEFENASEKLIKLMKTSPYDDDEEEENYDSFSSSNVESTEHIVKAMELLKISDDDMSDTSDLHDVSDWKSDNLSCSDREVARNSPEYVIDYNCNDVNDEANISLISDIQKSPAKEYEYELLEISDNDIDSASAEVENNEPKCISDNLSSKDLLKIALNMDNR</sequence>
<evidence type="ECO:0000313" key="2">
    <source>
        <dbReference type="WBParaSite" id="PSU_v2.g12020.t1"/>
    </source>
</evidence>
<accession>A0A914XYI6</accession>
<reference evidence="2" key="1">
    <citation type="submission" date="2022-11" db="UniProtKB">
        <authorList>
            <consortium name="WormBaseParasite"/>
        </authorList>
    </citation>
    <scope>IDENTIFICATION</scope>
</reference>
<dbReference type="AlphaFoldDB" id="A0A914XYI6"/>
<dbReference type="WBParaSite" id="PSU_v2.g12020.t1">
    <property type="protein sequence ID" value="PSU_v2.g12020.t1"/>
    <property type="gene ID" value="PSU_v2.g12020"/>
</dbReference>